<comment type="subcellular location">
    <subcellularLocation>
        <location evidence="1">Periplasm</location>
    </subcellularLocation>
</comment>
<proteinExistence type="predicted"/>
<dbReference type="PRINTS" id="PR00909">
    <property type="entry name" value="SPERMDNBNDNG"/>
</dbReference>
<keyword evidence="7" id="KW-1185">Reference proteome</keyword>
<evidence type="ECO:0000256" key="1">
    <source>
        <dbReference type="ARBA" id="ARBA00004418"/>
    </source>
</evidence>
<dbReference type="AlphaFoldDB" id="A0AAW9RPZ9"/>
<dbReference type="Proteomes" id="UP001378188">
    <property type="component" value="Unassembled WGS sequence"/>
</dbReference>
<dbReference type="PANTHER" id="PTHR30222">
    <property type="entry name" value="SPERMIDINE/PUTRESCINE-BINDING PERIPLASMIC PROTEIN"/>
    <property type="match status" value="1"/>
</dbReference>
<organism evidence="6 7">
    <name type="scientific">Microbaculum marinum</name>
    <dbReference type="NCBI Taxonomy" id="1764581"/>
    <lineage>
        <taxon>Bacteria</taxon>
        <taxon>Pseudomonadati</taxon>
        <taxon>Pseudomonadota</taxon>
        <taxon>Alphaproteobacteria</taxon>
        <taxon>Hyphomicrobiales</taxon>
        <taxon>Tepidamorphaceae</taxon>
        <taxon>Microbaculum</taxon>
    </lineage>
</organism>
<name>A0AAW9RPZ9_9HYPH</name>
<dbReference type="InterPro" id="IPR001188">
    <property type="entry name" value="Sperm_putr-bd"/>
</dbReference>
<dbReference type="RefSeq" id="WP_340328713.1">
    <property type="nucleotide sequence ID" value="NZ_JAZHOF010000002.1"/>
</dbReference>
<protein>
    <submittedName>
        <fullName evidence="6">Extracellular solute-binding protein</fullName>
    </submittedName>
</protein>
<evidence type="ECO:0000256" key="3">
    <source>
        <dbReference type="ARBA" id="ARBA00022729"/>
    </source>
</evidence>
<feature type="chain" id="PRO_5043409919" evidence="5">
    <location>
        <begin position="34"/>
        <end position="378"/>
    </location>
</feature>
<dbReference type="InterPro" id="IPR006059">
    <property type="entry name" value="SBP"/>
</dbReference>
<dbReference type="Pfam" id="PF10518">
    <property type="entry name" value="TAT_signal"/>
    <property type="match status" value="1"/>
</dbReference>
<evidence type="ECO:0000256" key="2">
    <source>
        <dbReference type="ARBA" id="ARBA00022448"/>
    </source>
</evidence>
<dbReference type="GO" id="GO:0015846">
    <property type="term" value="P:polyamine transport"/>
    <property type="evidence" value="ECO:0007669"/>
    <property type="project" value="InterPro"/>
</dbReference>
<dbReference type="PROSITE" id="PS51318">
    <property type="entry name" value="TAT"/>
    <property type="match status" value="1"/>
</dbReference>
<dbReference type="Pfam" id="PF13416">
    <property type="entry name" value="SBP_bac_8"/>
    <property type="match status" value="1"/>
</dbReference>
<dbReference type="InterPro" id="IPR006311">
    <property type="entry name" value="TAT_signal"/>
</dbReference>
<evidence type="ECO:0000256" key="5">
    <source>
        <dbReference type="SAM" id="SignalP"/>
    </source>
</evidence>
<dbReference type="SUPFAM" id="SSF53850">
    <property type="entry name" value="Periplasmic binding protein-like II"/>
    <property type="match status" value="1"/>
</dbReference>
<keyword evidence="2" id="KW-0813">Transport</keyword>
<dbReference type="GO" id="GO:0019808">
    <property type="term" value="F:polyamine binding"/>
    <property type="evidence" value="ECO:0007669"/>
    <property type="project" value="InterPro"/>
</dbReference>
<dbReference type="GO" id="GO:0042597">
    <property type="term" value="C:periplasmic space"/>
    <property type="evidence" value="ECO:0007669"/>
    <property type="project" value="UniProtKB-SubCell"/>
</dbReference>
<evidence type="ECO:0000256" key="4">
    <source>
        <dbReference type="ARBA" id="ARBA00022764"/>
    </source>
</evidence>
<feature type="signal peptide" evidence="5">
    <location>
        <begin position="1"/>
        <end position="33"/>
    </location>
</feature>
<keyword evidence="3 5" id="KW-0732">Signal</keyword>
<keyword evidence="4" id="KW-0574">Periplasm</keyword>
<accession>A0AAW9RPZ9</accession>
<reference evidence="6 7" key="1">
    <citation type="submission" date="2024-02" db="EMBL/GenBank/DDBJ databases">
        <title>Genome analysis and characterization of Microbaculum marinisediminis sp. nov., isolated from marine sediment.</title>
        <authorList>
            <person name="Du Z.-J."/>
            <person name="Ye Y.-Q."/>
            <person name="Zhang Z.-R."/>
            <person name="Yuan S.-M."/>
            <person name="Zhang X.-Y."/>
        </authorList>
    </citation>
    <scope>NUCLEOTIDE SEQUENCE [LARGE SCALE GENOMIC DNA]</scope>
    <source>
        <strain evidence="6 7">SDUM1044001</strain>
    </source>
</reference>
<gene>
    <name evidence="6" type="ORF">V3328_06045</name>
</gene>
<dbReference type="InterPro" id="IPR019546">
    <property type="entry name" value="TAT_signal_bac_arc"/>
</dbReference>
<comment type="caution">
    <text evidence="6">The sequence shown here is derived from an EMBL/GenBank/DDBJ whole genome shotgun (WGS) entry which is preliminary data.</text>
</comment>
<dbReference type="PANTHER" id="PTHR30222:SF17">
    <property type="entry name" value="SPERMIDINE_PUTRESCINE-BINDING PERIPLASMIC PROTEIN"/>
    <property type="match status" value="1"/>
</dbReference>
<evidence type="ECO:0000313" key="7">
    <source>
        <dbReference type="Proteomes" id="UP001378188"/>
    </source>
</evidence>
<evidence type="ECO:0000313" key="6">
    <source>
        <dbReference type="EMBL" id="MEJ8571024.1"/>
    </source>
</evidence>
<sequence>MKSINRRTVLKGTAATGVALAAPAILKAGDALASSGTVNVFAWGDYVQDNIKDAFEKETGITVNLSTYGSNDEAENKLRAAGGKGFDVVFPSVDTGPNYYKDNLLAEIDESKFKVDEVIPSIYRASINLGATNRGKRYLIPCDWGTEGMTWDSETMPDLKYGVISYGDMWKPDMNGQVAVRQKSVLVSLAIYLDATGEVKSNRAMDLYKSEEECKRVFEAVTKYAIEHRQNIGAFWNNATEATAAFTDAGCTIGQTWDTTGILLHRDTNPKWRYTMPKEGGLGWIDTMGIPSGAENVDQAYAFINFMLTPEAGGMFANNTGYNSAAVDADKHLNDEQKAAFQMAYPDPAAIDNLWWWPAQTDFFASLRSLYSEQLTNA</sequence>
<dbReference type="Gene3D" id="3.40.190.10">
    <property type="entry name" value="Periplasmic binding protein-like II"/>
    <property type="match status" value="2"/>
</dbReference>
<dbReference type="EMBL" id="JAZHOF010000002">
    <property type="protein sequence ID" value="MEJ8571024.1"/>
    <property type="molecule type" value="Genomic_DNA"/>
</dbReference>